<dbReference type="PANTHER" id="PTHR38146">
    <property type="entry name" value="30S RIBOSOMAL PROTEIN S12, CHLOROPLASTIC"/>
    <property type="match status" value="1"/>
</dbReference>
<accession>A0A5N6PVU4</accession>
<dbReference type="AntiFam" id="ANF00029">
    <property type="entry name" value="Antisense to 16S rRNA"/>
</dbReference>
<name>A0A5N6PVU4_9ASTR</name>
<reference evidence="1 2" key="1">
    <citation type="submission" date="2019-05" db="EMBL/GenBank/DDBJ databases">
        <title>Mikania micrantha, genome provides insights into the molecular mechanism of rapid growth.</title>
        <authorList>
            <person name="Liu B."/>
        </authorList>
    </citation>
    <scope>NUCLEOTIDE SEQUENCE [LARGE SCALE GENOMIC DNA]</scope>
    <source>
        <strain evidence="1">NLD-2019</strain>
        <tissue evidence="1">Leaf</tissue>
    </source>
</reference>
<organism evidence="1 2">
    <name type="scientific">Mikania micrantha</name>
    <name type="common">bitter vine</name>
    <dbReference type="NCBI Taxonomy" id="192012"/>
    <lineage>
        <taxon>Eukaryota</taxon>
        <taxon>Viridiplantae</taxon>
        <taxon>Streptophyta</taxon>
        <taxon>Embryophyta</taxon>
        <taxon>Tracheophyta</taxon>
        <taxon>Spermatophyta</taxon>
        <taxon>Magnoliopsida</taxon>
        <taxon>eudicotyledons</taxon>
        <taxon>Gunneridae</taxon>
        <taxon>Pentapetalae</taxon>
        <taxon>asterids</taxon>
        <taxon>campanulids</taxon>
        <taxon>Asterales</taxon>
        <taxon>Asteraceae</taxon>
        <taxon>Asteroideae</taxon>
        <taxon>Heliantheae alliance</taxon>
        <taxon>Eupatorieae</taxon>
        <taxon>Mikania</taxon>
    </lineage>
</organism>
<dbReference type="AlphaFoldDB" id="A0A5N6PVU4"/>
<sequence>MYLTASRPDTMFVVCQCARYHSTPRLSHLTAVHKIFRYLKGKPRFGLWYSRNSEFDLYAFSDSDYEGCDIDRKFTSTGCQVLGDRLISWQCKKQQTVSISIAEAEYVAAFACCSQVVWMQHQLLDYGLNFNNTPIFYDNDATIQICKNPVQHSKTKHIDMKVHFIRDYYDHKLIKMEQIDTKLNVANMFTKPVSISTFNVLVNLLKMIVFEDCGRKVIDVSLLGAVSNQNTQQALALPEKEVIQPHLPVRLPCYDFTPVTSPAFGIPLLAVKVTTSGMASSHSVTGGELQPAIRTEDGFLELAHPRGIATLCPGHCSTHAPPVSAFPKAPLSFKRIRGMSSPGGILNALATALHGSIRTAPSIHRLRLGLLGYLIPFAPLAFVSQCQCRPSRVLSPLVFFPISTHFTAPPEIPSAPTVLQLDALRPIIPDNACILCITAAAGTELADAYSPDTVIASSPGKEVHDPWAFYLHAALLRQAFAHCGKFPTAASRRSLGRVSVPVWLIILSDQLLIIALPFPAVVPLPRAGSYALLTRPPLETPLPVRLACVKHAASVHPEPGSNSP</sequence>
<dbReference type="EMBL" id="SZYD01000002">
    <property type="protein sequence ID" value="KAD7117006.1"/>
    <property type="molecule type" value="Genomic_DNA"/>
</dbReference>
<dbReference type="OrthoDB" id="1721053at2759"/>
<gene>
    <name evidence="1" type="ORF">E3N88_04274</name>
</gene>
<evidence type="ECO:0000313" key="1">
    <source>
        <dbReference type="EMBL" id="KAD7117006.1"/>
    </source>
</evidence>
<evidence type="ECO:0000313" key="2">
    <source>
        <dbReference type="Proteomes" id="UP000326396"/>
    </source>
</evidence>
<evidence type="ECO:0008006" key="3">
    <source>
        <dbReference type="Google" id="ProtNLM"/>
    </source>
</evidence>
<dbReference type="Proteomes" id="UP000326396">
    <property type="component" value="Linkage Group LG10"/>
</dbReference>
<keyword evidence="2" id="KW-1185">Reference proteome</keyword>
<protein>
    <recommendedName>
        <fullName evidence="3">Reverse transcriptase Ty1/copia-type domain-containing protein</fullName>
    </recommendedName>
</protein>
<dbReference type="CDD" id="cd09272">
    <property type="entry name" value="RNase_HI_RT_Ty1"/>
    <property type="match status" value="1"/>
</dbReference>
<dbReference type="PANTHER" id="PTHR38146:SF9">
    <property type="entry name" value="UNKNOW PROTEIN"/>
    <property type="match status" value="1"/>
</dbReference>
<proteinExistence type="predicted"/>
<comment type="caution">
    <text evidence="1">The sequence shown here is derived from an EMBL/GenBank/DDBJ whole genome shotgun (WGS) entry which is preliminary data.</text>
</comment>